<protein>
    <recommendedName>
        <fullName evidence="5">Type IV pilus assembly protein PilN</fullName>
    </recommendedName>
</protein>
<sequence>MATVQINLLEEKEEKNWTPLLMIASAVMLMLLLLLVFWWQANSIEEQTMELESELQQLEQREAELNAASTDELATQRQTLQEAVADLEARDFSVAETVREMVALLPERGYIDYFALQEDGTVSIDVRVDNLQQTATYLDGLDTYEKTGEVELSGVTGEEPAVDVDPFEYRAPYLASYNISIPAITETEAEEVAGDDEQLDP</sequence>
<keyword evidence="2" id="KW-0472">Membrane</keyword>
<dbReference type="PANTHER" id="PTHR40278:SF1">
    <property type="entry name" value="DNA UTILIZATION PROTEIN HOFN"/>
    <property type="match status" value="1"/>
</dbReference>
<gene>
    <name evidence="3" type="ORF">SAMN05421687_1075</name>
</gene>
<reference evidence="4" key="1">
    <citation type="submission" date="2017-01" db="EMBL/GenBank/DDBJ databases">
        <authorList>
            <person name="Varghese N."/>
            <person name="Submissions S."/>
        </authorList>
    </citation>
    <scope>NUCLEOTIDE SEQUENCE [LARGE SCALE GENOMIC DNA]</scope>
    <source>
        <strain evidence="4">DSM 23127</strain>
    </source>
</reference>
<organism evidence="3 4">
    <name type="scientific">Salimicrobium flavidum</name>
    <dbReference type="NCBI Taxonomy" id="570947"/>
    <lineage>
        <taxon>Bacteria</taxon>
        <taxon>Bacillati</taxon>
        <taxon>Bacillota</taxon>
        <taxon>Bacilli</taxon>
        <taxon>Bacillales</taxon>
        <taxon>Bacillaceae</taxon>
        <taxon>Salimicrobium</taxon>
    </lineage>
</organism>
<keyword evidence="4" id="KW-1185">Reference proteome</keyword>
<dbReference type="InterPro" id="IPR052534">
    <property type="entry name" value="Extracell_DNA_Util/SecSys_Comp"/>
</dbReference>
<dbReference type="STRING" id="570947.SAMN05421687_1075"/>
<dbReference type="RefSeq" id="WP_076559329.1">
    <property type="nucleotide sequence ID" value="NZ_FTOC01000007.1"/>
</dbReference>
<dbReference type="PANTHER" id="PTHR40278">
    <property type="entry name" value="DNA UTILIZATION PROTEIN HOFN"/>
    <property type="match status" value="1"/>
</dbReference>
<keyword evidence="1" id="KW-0175">Coiled coil</keyword>
<evidence type="ECO:0000256" key="1">
    <source>
        <dbReference type="SAM" id="Coils"/>
    </source>
</evidence>
<keyword evidence="2" id="KW-0812">Transmembrane</keyword>
<proteinExistence type="predicted"/>
<feature type="coiled-coil region" evidence="1">
    <location>
        <begin position="41"/>
        <end position="90"/>
    </location>
</feature>
<evidence type="ECO:0000256" key="2">
    <source>
        <dbReference type="SAM" id="Phobius"/>
    </source>
</evidence>
<dbReference type="AlphaFoldDB" id="A0A1N7JMZ5"/>
<evidence type="ECO:0008006" key="5">
    <source>
        <dbReference type="Google" id="ProtNLM"/>
    </source>
</evidence>
<name>A0A1N7JMZ5_9BACI</name>
<dbReference type="Proteomes" id="UP000187608">
    <property type="component" value="Unassembled WGS sequence"/>
</dbReference>
<evidence type="ECO:0000313" key="4">
    <source>
        <dbReference type="Proteomes" id="UP000187608"/>
    </source>
</evidence>
<accession>A0A1N7JMZ5</accession>
<dbReference type="OrthoDB" id="2971140at2"/>
<dbReference type="EMBL" id="FTOC01000007">
    <property type="protein sequence ID" value="SIS50606.1"/>
    <property type="molecule type" value="Genomic_DNA"/>
</dbReference>
<keyword evidence="2" id="KW-1133">Transmembrane helix</keyword>
<evidence type="ECO:0000313" key="3">
    <source>
        <dbReference type="EMBL" id="SIS50606.1"/>
    </source>
</evidence>
<feature type="transmembrane region" description="Helical" evidence="2">
    <location>
        <begin position="20"/>
        <end position="39"/>
    </location>
</feature>